<protein>
    <submittedName>
        <fullName evidence="4">GNAT superfamily N-acetyltransferase</fullName>
    </submittedName>
</protein>
<proteinExistence type="predicted"/>
<name>A0A841H869_HALSI</name>
<dbReference type="Gene3D" id="3.40.630.30">
    <property type="match status" value="1"/>
</dbReference>
<dbReference type="Pfam" id="PF00583">
    <property type="entry name" value="Acetyltransf_1"/>
    <property type="match status" value="1"/>
</dbReference>
<dbReference type="PROSITE" id="PS51186">
    <property type="entry name" value="GNAT"/>
    <property type="match status" value="1"/>
</dbReference>
<dbReference type="InterPro" id="IPR000182">
    <property type="entry name" value="GNAT_dom"/>
</dbReference>
<reference evidence="4" key="1">
    <citation type="submission" date="2020-08" db="EMBL/GenBank/DDBJ databases">
        <title>Genomic Encyclopedia of Type Strains, Phase IV (KMG-IV): sequencing the most valuable type-strain genomes for metagenomic binning, comparative biology and taxonomic classification.</title>
        <authorList>
            <person name="Goeker M."/>
        </authorList>
    </citation>
    <scope>NUCLEOTIDE SEQUENCE</scope>
    <source>
        <strain evidence="4">DSM 669</strain>
    </source>
</reference>
<comment type="caution">
    <text evidence="4">The sequence shown here is derived from an EMBL/GenBank/DDBJ whole genome shotgun (WGS) entry which is preliminary data.</text>
</comment>
<keyword evidence="1 4" id="KW-0808">Transferase</keyword>
<dbReference type="AlphaFoldDB" id="A0A841H869"/>
<dbReference type="InterPro" id="IPR016181">
    <property type="entry name" value="Acyl_CoA_acyltransferase"/>
</dbReference>
<feature type="domain" description="N-acetyltransferase" evidence="3">
    <location>
        <begin position="8"/>
        <end position="154"/>
    </location>
</feature>
<organism evidence="4 5">
    <name type="scientific">Halobacterium salinarum</name>
    <name type="common">Halobacterium halobium</name>
    <dbReference type="NCBI Taxonomy" id="2242"/>
    <lineage>
        <taxon>Archaea</taxon>
        <taxon>Methanobacteriati</taxon>
        <taxon>Methanobacteriota</taxon>
        <taxon>Stenosarchaea group</taxon>
        <taxon>Halobacteria</taxon>
        <taxon>Halobacteriales</taxon>
        <taxon>Halobacteriaceae</taxon>
        <taxon>Halobacterium</taxon>
    </lineage>
</organism>
<dbReference type="PANTHER" id="PTHR43420">
    <property type="entry name" value="ACETYLTRANSFERASE"/>
    <property type="match status" value="1"/>
</dbReference>
<evidence type="ECO:0000259" key="3">
    <source>
        <dbReference type="PROSITE" id="PS51186"/>
    </source>
</evidence>
<dbReference type="InterPro" id="IPR050680">
    <property type="entry name" value="YpeA/RimI_acetyltransf"/>
</dbReference>
<evidence type="ECO:0000313" key="5">
    <source>
        <dbReference type="Proteomes" id="UP000642919"/>
    </source>
</evidence>
<sequence>MDGMSGELTVRQARLSDHEAVTAFTSDTWAERRDNGDYIPQIFEEWVATDGPRQRTFVADAGDDIAGIVQFVQLSAHEAWAQGMRTNPEYRGSGVGLQLVHAGFDWAREQGVTVARNMVFSWNVMGLGHSRASGFAPATEFRWVHPTPDATATPSRAVTGDVNAAWRFWQSSRARDRLQGLALHTDESWALAELTRDRLAAASSERDALLVVQDDAAGTEGFTFRARTYDRENADGVTETWAEYGVAGWTDAEACRDILAAVARDAARVDADRTRVLLPEDVGMVSDVAVTRTDIGDTPDFVLAADLTSDYRA</sequence>
<dbReference type="GO" id="GO:0016747">
    <property type="term" value="F:acyltransferase activity, transferring groups other than amino-acyl groups"/>
    <property type="evidence" value="ECO:0007669"/>
    <property type="project" value="InterPro"/>
</dbReference>
<evidence type="ECO:0000256" key="1">
    <source>
        <dbReference type="ARBA" id="ARBA00022679"/>
    </source>
</evidence>
<dbReference type="EMBL" id="JACHGX010000001">
    <property type="protein sequence ID" value="MBB6089061.1"/>
    <property type="molecule type" value="Genomic_DNA"/>
</dbReference>
<evidence type="ECO:0000256" key="2">
    <source>
        <dbReference type="ARBA" id="ARBA00023315"/>
    </source>
</evidence>
<dbReference type="PANTHER" id="PTHR43420:SF12">
    <property type="entry name" value="N-ACETYLTRANSFERASE DOMAIN-CONTAINING PROTEIN"/>
    <property type="match status" value="1"/>
</dbReference>
<evidence type="ECO:0000313" key="4">
    <source>
        <dbReference type="EMBL" id="MBB6089061.1"/>
    </source>
</evidence>
<dbReference type="CDD" id="cd04301">
    <property type="entry name" value="NAT_SF"/>
    <property type="match status" value="1"/>
</dbReference>
<keyword evidence="2" id="KW-0012">Acyltransferase</keyword>
<gene>
    <name evidence="4" type="ORF">HNR49_000399</name>
</gene>
<dbReference type="Proteomes" id="UP000642919">
    <property type="component" value="Unassembled WGS sequence"/>
</dbReference>
<dbReference type="SUPFAM" id="SSF55729">
    <property type="entry name" value="Acyl-CoA N-acyltransferases (Nat)"/>
    <property type="match status" value="1"/>
</dbReference>
<accession>A0A841H869</accession>